<dbReference type="InterPro" id="IPR019932">
    <property type="entry name" value="CHP03543"/>
</dbReference>
<accession>A0ABV5G8C4</accession>
<dbReference type="Proteomes" id="UP001589575">
    <property type="component" value="Unassembled WGS sequence"/>
</dbReference>
<keyword evidence="3" id="KW-1185">Reference proteome</keyword>
<dbReference type="EMBL" id="JBHMFI010000002">
    <property type="protein sequence ID" value="MFB9074263.1"/>
    <property type="molecule type" value="Genomic_DNA"/>
</dbReference>
<protein>
    <submittedName>
        <fullName evidence="2">DivIVA domain-containing protein</fullName>
    </submittedName>
</protein>
<dbReference type="Gene3D" id="6.10.250.660">
    <property type="match status" value="2"/>
</dbReference>
<reference evidence="2 3" key="1">
    <citation type="submission" date="2024-09" db="EMBL/GenBank/DDBJ databases">
        <authorList>
            <person name="Sun Q."/>
            <person name="Mori K."/>
        </authorList>
    </citation>
    <scope>NUCLEOTIDE SEQUENCE [LARGE SCALE GENOMIC DNA]</scope>
    <source>
        <strain evidence="2 3">CCM 7609</strain>
    </source>
</reference>
<organism evidence="2 3">
    <name type="scientific">Citricoccus parietis</name>
    <dbReference type="NCBI Taxonomy" id="592307"/>
    <lineage>
        <taxon>Bacteria</taxon>
        <taxon>Bacillati</taxon>
        <taxon>Actinomycetota</taxon>
        <taxon>Actinomycetes</taxon>
        <taxon>Micrococcales</taxon>
        <taxon>Micrococcaceae</taxon>
        <taxon>Citricoccus</taxon>
    </lineage>
</organism>
<name>A0ABV5G8C4_9MICC</name>
<dbReference type="InterPro" id="IPR019933">
    <property type="entry name" value="DivIVA_domain"/>
</dbReference>
<gene>
    <name evidence="1" type="ORF">ACFFX0_24930</name>
    <name evidence="2" type="ORF">ACFFX0_28165</name>
</gene>
<evidence type="ECO:0000313" key="3">
    <source>
        <dbReference type="Proteomes" id="UP001589575"/>
    </source>
</evidence>
<dbReference type="EMBL" id="JBHMFI010000002">
    <property type="protein sequence ID" value="MFB9074854.1"/>
    <property type="molecule type" value="Genomic_DNA"/>
</dbReference>
<comment type="caution">
    <text evidence="2">The sequence shown here is derived from an EMBL/GenBank/DDBJ whole genome shotgun (WGS) entry which is preliminary data.</text>
</comment>
<dbReference type="NCBIfam" id="TIGR03543">
    <property type="entry name" value="divI1A_rptt_fam"/>
    <property type="match status" value="1"/>
</dbReference>
<sequence>MRGAGREIGLTPRRPHGICRSRWLRWTRWRTPHSFEGAFLMDHGTRQDSEGLQQQVMRSADRQPFDLADRRTFGYHRKQVDRFLARARVAYEGGGDLRSADIRHITFDAVKGGYQANQVDDVLDRLEDALARSERERRIEVEGEDAWTGRVDASIDVLRGRLDRPDGERFRRPARDRDGSYDRAEVDALCHRLSARFDDRPGGADLSADDVRRAVFAAAPGTEGYDEAQVDAFLDAAIDVLSVLD</sequence>
<evidence type="ECO:0000313" key="1">
    <source>
        <dbReference type="EMBL" id="MFB9074263.1"/>
    </source>
</evidence>
<evidence type="ECO:0000313" key="2">
    <source>
        <dbReference type="EMBL" id="MFB9074854.1"/>
    </source>
</evidence>
<dbReference type="NCBIfam" id="TIGR03544">
    <property type="entry name" value="DivI1A_domain"/>
    <property type="match status" value="2"/>
</dbReference>
<proteinExistence type="predicted"/>